<reference evidence="2" key="1">
    <citation type="submission" date="2018-05" db="EMBL/GenBank/DDBJ databases">
        <authorList>
            <person name="Lanie J.A."/>
            <person name="Ng W.-L."/>
            <person name="Kazmierczak K.M."/>
            <person name="Andrzejewski T.M."/>
            <person name="Davidsen T.M."/>
            <person name="Wayne K.J."/>
            <person name="Tettelin H."/>
            <person name="Glass J.I."/>
            <person name="Rusch D."/>
            <person name="Podicherti R."/>
            <person name="Tsui H.-C.T."/>
            <person name="Winkler M.E."/>
        </authorList>
    </citation>
    <scope>NUCLEOTIDE SEQUENCE</scope>
</reference>
<feature type="domain" description="Metallo-beta-lactamase" evidence="1">
    <location>
        <begin position="54"/>
        <end position="225"/>
    </location>
</feature>
<evidence type="ECO:0000259" key="1">
    <source>
        <dbReference type="SMART" id="SM00849"/>
    </source>
</evidence>
<dbReference type="PANTHER" id="PTHR42951">
    <property type="entry name" value="METALLO-BETA-LACTAMASE DOMAIN-CONTAINING"/>
    <property type="match status" value="1"/>
</dbReference>
<name>A0A381RII6_9ZZZZ</name>
<sequence length="292" mass="31577">MQLFMFRGVVITTVAATVLLYPTSGVAQQDVDWEAVEISIHHVAGNVHYLQGRGGNIGLSIGEDGVVMIDDQFAPLTDRIVSTIAEVSNGNIRFLINTHVHPDHTGGNENLGKMGVVILAHDRVRVRLASRLPEVALPVLTYSDTATIHLNSEQVHAFPVPPAHTDGDSFIHFRGSNVLHLGDVFRTVAFPVIDTNNGGTLKGTIDALGIAIGLAGPETKIIPGHGVVSSREDVMAFRDMILVVSDRVRTLVAEGKTYEETAAANPTAEYNDQWGDPARFLTAVYQELSEDR</sequence>
<dbReference type="PANTHER" id="PTHR42951:SF4">
    <property type="entry name" value="ACYL-COENZYME A THIOESTERASE MBLAC2"/>
    <property type="match status" value="1"/>
</dbReference>
<proteinExistence type="predicted"/>
<gene>
    <name evidence="2" type="ORF">METZ01_LOCUS44486</name>
</gene>
<dbReference type="Pfam" id="PF00753">
    <property type="entry name" value="Lactamase_B"/>
    <property type="match status" value="1"/>
</dbReference>
<protein>
    <recommendedName>
        <fullName evidence="1">Metallo-beta-lactamase domain-containing protein</fullName>
    </recommendedName>
</protein>
<dbReference type="SMART" id="SM00849">
    <property type="entry name" value="Lactamase_B"/>
    <property type="match status" value="1"/>
</dbReference>
<dbReference type="InterPro" id="IPR001279">
    <property type="entry name" value="Metallo-B-lactamas"/>
</dbReference>
<dbReference type="EMBL" id="UINC01001991">
    <property type="protein sequence ID" value="SUZ91632.1"/>
    <property type="molecule type" value="Genomic_DNA"/>
</dbReference>
<dbReference type="SUPFAM" id="SSF56281">
    <property type="entry name" value="Metallo-hydrolase/oxidoreductase"/>
    <property type="match status" value="1"/>
</dbReference>
<organism evidence="2">
    <name type="scientific">marine metagenome</name>
    <dbReference type="NCBI Taxonomy" id="408172"/>
    <lineage>
        <taxon>unclassified sequences</taxon>
        <taxon>metagenomes</taxon>
        <taxon>ecological metagenomes</taxon>
    </lineage>
</organism>
<dbReference type="Gene3D" id="3.60.15.10">
    <property type="entry name" value="Ribonuclease Z/Hydroxyacylglutathione hydrolase-like"/>
    <property type="match status" value="1"/>
</dbReference>
<evidence type="ECO:0000313" key="2">
    <source>
        <dbReference type="EMBL" id="SUZ91632.1"/>
    </source>
</evidence>
<dbReference type="CDD" id="cd16282">
    <property type="entry name" value="metallo-hydrolase-like_MBL-fold"/>
    <property type="match status" value="1"/>
</dbReference>
<dbReference type="InterPro" id="IPR036866">
    <property type="entry name" value="RibonucZ/Hydroxyglut_hydro"/>
</dbReference>
<accession>A0A381RII6</accession>
<dbReference type="AlphaFoldDB" id="A0A381RII6"/>
<dbReference type="InterPro" id="IPR050855">
    <property type="entry name" value="NDM-1-like"/>
</dbReference>